<reference evidence="2" key="1">
    <citation type="submission" date="2014-11" db="EMBL/GenBank/DDBJ databases">
        <authorList>
            <person name="Amaro Gonzalez C."/>
        </authorList>
    </citation>
    <scope>NUCLEOTIDE SEQUENCE</scope>
</reference>
<sequence>MRQPLKSEREKSQRKEAVLVKGRY</sequence>
<feature type="region of interest" description="Disordered" evidence="1">
    <location>
        <begin position="1"/>
        <end position="24"/>
    </location>
</feature>
<accession>A0A0E9PRK7</accession>
<evidence type="ECO:0000256" key="1">
    <source>
        <dbReference type="SAM" id="MobiDB-lite"/>
    </source>
</evidence>
<reference evidence="2" key="2">
    <citation type="journal article" date="2015" name="Fish Shellfish Immunol.">
        <title>Early steps in the European eel (Anguilla anguilla)-Vibrio vulnificus interaction in the gills: Role of the RtxA13 toxin.</title>
        <authorList>
            <person name="Callol A."/>
            <person name="Pajuelo D."/>
            <person name="Ebbesson L."/>
            <person name="Teles M."/>
            <person name="MacKenzie S."/>
            <person name="Amaro C."/>
        </authorList>
    </citation>
    <scope>NUCLEOTIDE SEQUENCE</scope>
</reference>
<feature type="compositionally biased region" description="Basic and acidic residues" evidence="1">
    <location>
        <begin position="1"/>
        <end position="18"/>
    </location>
</feature>
<evidence type="ECO:0000313" key="2">
    <source>
        <dbReference type="EMBL" id="JAH07226.1"/>
    </source>
</evidence>
<protein>
    <submittedName>
        <fullName evidence="2">Uncharacterized protein</fullName>
    </submittedName>
</protein>
<dbReference type="EMBL" id="GBXM01101351">
    <property type="protein sequence ID" value="JAH07226.1"/>
    <property type="molecule type" value="Transcribed_RNA"/>
</dbReference>
<proteinExistence type="predicted"/>
<name>A0A0E9PRK7_ANGAN</name>
<dbReference type="AlphaFoldDB" id="A0A0E9PRK7"/>
<organism evidence="2">
    <name type="scientific">Anguilla anguilla</name>
    <name type="common">European freshwater eel</name>
    <name type="synonym">Muraena anguilla</name>
    <dbReference type="NCBI Taxonomy" id="7936"/>
    <lineage>
        <taxon>Eukaryota</taxon>
        <taxon>Metazoa</taxon>
        <taxon>Chordata</taxon>
        <taxon>Craniata</taxon>
        <taxon>Vertebrata</taxon>
        <taxon>Euteleostomi</taxon>
        <taxon>Actinopterygii</taxon>
        <taxon>Neopterygii</taxon>
        <taxon>Teleostei</taxon>
        <taxon>Anguilliformes</taxon>
        <taxon>Anguillidae</taxon>
        <taxon>Anguilla</taxon>
    </lineage>
</organism>